<protein>
    <recommendedName>
        <fullName evidence="9">Pre-mRNA-splicing factor CLF1</fullName>
    </recommendedName>
</protein>
<reference evidence="13 14" key="1">
    <citation type="journal article" date="2016" name="Proc. Natl. Acad. Sci. U.S.A.">
        <title>Comparative genomics of biotechnologically important yeasts.</title>
        <authorList>
            <person name="Riley R."/>
            <person name="Haridas S."/>
            <person name="Wolfe K.H."/>
            <person name="Lopes M.R."/>
            <person name="Hittinger C.T."/>
            <person name="Goeker M."/>
            <person name="Salamov A.A."/>
            <person name="Wisecaver J.H."/>
            <person name="Long T.M."/>
            <person name="Calvey C.H."/>
            <person name="Aerts A.L."/>
            <person name="Barry K.W."/>
            <person name="Choi C."/>
            <person name="Clum A."/>
            <person name="Coughlan A.Y."/>
            <person name="Deshpande S."/>
            <person name="Douglass A.P."/>
            <person name="Hanson S.J."/>
            <person name="Klenk H.-P."/>
            <person name="LaButti K.M."/>
            <person name="Lapidus A."/>
            <person name="Lindquist E.A."/>
            <person name="Lipzen A.M."/>
            <person name="Meier-Kolthoff J.P."/>
            <person name="Ohm R.A."/>
            <person name="Otillar R.P."/>
            <person name="Pangilinan J.L."/>
            <person name="Peng Y."/>
            <person name="Rokas A."/>
            <person name="Rosa C.A."/>
            <person name="Scheuner C."/>
            <person name="Sibirny A.A."/>
            <person name="Slot J.C."/>
            <person name="Stielow J.B."/>
            <person name="Sun H."/>
            <person name="Kurtzman C.P."/>
            <person name="Blackwell M."/>
            <person name="Grigoriev I.V."/>
            <person name="Jeffries T.W."/>
        </authorList>
    </citation>
    <scope>NUCLEOTIDE SEQUENCE [LARGE SCALE GENOMIC DNA]</scope>
    <source>
        <strain evidence="14">ATCC 58044 / CBS 1984 / NCYC 433 / NRRL Y-366-8</strain>
    </source>
</reference>
<proteinExistence type="inferred from homology"/>
<dbReference type="GO" id="GO:0071007">
    <property type="term" value="C:U2-type catalytic step 2 spliceosome"/>
    <property type="evidence" value="ECO:0007669"/>
    <property type="project" value="EnsemblFungi"/>
</dbReference>
<dbReference type="EMBL" id="KV454208">
    <property type="protein sequence ID" value="ODQ61799.1"/>
    <property type="molecule type" value="Genomic_DNA"/>
</dbReference>
<evidence type="ECO:0000313" key="13">
    <source>
        <dbReference type="EMBL" id="ODQ61799.1"/>
    </source>
</evidence>
<feature type="domain" description="Pre-mRNA-splicing factor Syf1/CRNKL1-like C-terminal HAT-repeats" evidence="11">
    <location>
        <begin position="347"/>
        <end position="590"/>
    </location>
</feature>
<evidence type="ECO:0000256" key="2">
    <source>
        <dbReference type="ARBA" id="ARBA00008644"/>
    </source>
</evidence>
<dbReference type="InterPro" id="IPR011990">
    <property type="entry name" value="TPR-like_helical_dom_sf"/>
</dbReference>
<evidence type="ECO:0000256" key="3">
    <source>
        <dbReference type="ARBA" id="ARBA00022664"/>
    </source>
</evidence>
<dbReference type="SUPFAM" id="SSF48452">
    <property type="entry name" value="TPR-like"/>
    <property type="match status" value="2"/>
</dbReference>
<dbReference type="InterPro" id="IPR045075">
    <property type="entry name" value="Syf1-like"/>
</dbReference>
<evidence type="ECO:0000256" key="1">
    <source>
        <dbReference type="ARBA" id="ARBA00004123"/>
    </source>
</evidence>
<dbReference type="Proteomes" id="UP000094112">
    <property type="component" value="Unassembled WGS sequence"/>
</dbReference>
<evidence type="ECO:0000256" key="6">
    <source>
        <dbReference type="ARBA" id="ARBA00023187"/>
    </source>
</evidence>
<evidence type="ECO:0000256" key="4">
    <source>
        <dbReference type="ARBA" id="ARBA00022728"/>
    </source>
</evidence>
<feature type="coiled-coil region" evidence="10">
    <location>
        <begin position="29"/>
        <end position="59"/>
    </location>
</feature>
<keyword evidence="7" id="KW-0539">Nucleus</keyword>
<dbReference type="Pfam" id="PF23231">
    <property type="entry name" value="HAT_Syf1_CNRKL1_C"/>
    <property type="match status" value="1"/>
</dbReference>
<dbReference type="PANTHER" id="PTHR11246">
    <property type="entry name" value="PRE-MRNA SPLICING FACTOR"/>
    <property type="match status" value="1"/>
</dbReference>
<evidence type="ECO:0000256" key="10">
    <source>
        <dbReference type="SAM" id="Coils"/>
    </source>
</evidence>
<dbReference type="GO" id="GO:0071004">
    <property type="term" value="C:U2-type prespliceosome"/>
    <property type="evidence" value="ECO:0007669"/>
    <property type="project" value="EnsemblFungi"/>
</dbReference>
<keyword evidence="4" id="KW-0747">Spliceosome</keyword>
<dbReference type="RefSeq" id="XP_019041006.1">
    <property type="nucleotide sequence ID" value="XM_019182892.1"/>
</dbReference>
<dbReference type="InterPro" id="IPR055433">
    <property type="entry name" value="HAT_Syf1-like_N"/>
</dbReference>
<evidence type="ECO:0000259" key="11">
    <source>
        <dbReference type="Pfam" id="PF23231"/>
    </source>
</evidence>
<evidence type="ECO:0000259" key="12">
    <source>
        <dbReference type="Pfam" id="PF23233"/>
    </source>
</evidence>
<keyword evidence="10" id="KW-0175">Coiled coil</keyword>
<evidence type="ECO:0000256" key="5">
    <source>
        <dbReference type="ARBA" id="ARBA00022737"/>
    </source>
</evidence>
<dbReference type="GO" id="GO:0000974">
    <property type="term" value="C:Prp19 complex"/>
    <property type="evidence" value="ECO:0007669"/>
    <property type="project" value="EnsemblFungi"/>
</dbReference>
<sequence>MEKNRTPAEFQISAEQILLEAYERKDEPLNKTNVKIADLEELHEAQRRQRQEYEDALRRNRLDFGQWMRYAQYEVEQKDLRRARSIFERALEINSHHVPLWIRYIDTELKSRNINHARNLFDRVTTLLPRVDKLWFRYAQTEETLGNVIGTRNVFKRWMKWQPDTPAWDAYINFEKRYDEFDNVRKVFNQFVYVHPYAETWIKWARFEDEFGTADNVREVYSASIDSLLNEKLIVNFAKWEGQQKEWERARAIYRFGVSKFPNSILINDQLSQFEKQYGDKDGIESSILLKRKKRYEDELDSDPLDYDTWWAYLSLLENYPLEVQREAYEKAVANVPTSVEKNSWKRYVLIWIRYATLEELNEEIEKTREIYKRLTKVIPNKKFTFSKVWILYSNFEIRQSHLQQARKILGFAIGSYPKPKTFKHYIQLEIKLKEFDRVRKIYEKYVETFADHADVWIEYAELESNLNDIDRARGIFEIGLEQLASSKSVSELWYRYVDLEVEQREYERGRYLFERFLETDKNSTTIWIKYALYELGVPTQDQIAEYEKKVEEAGDDELEFEFDISESSKSKTRDVFEKALTHFKSNNLKDERIVILEAFKKFEQVHGDDSSIAKIEKRQPTVVKKVKELEDGSTREYFDYVFPDDIKFSKFLENAKKWAKQNK</sequence>
<dbReference type="Gene3D" id="1.25.40.10">
    <property type="entry name" value="Tetratricopeptide repeat domain"/>
    <property type="match status" value="4"/>
</dbReference>
<dbReference type="GO" id="GO:0071008">
    <property type="term" value="C:U2-type post-mRNA release spliceosomal complex"/>
    <property type="evidence" value="ECO:0007669"/>
    <property type="project" value="EnsemblFungi"/>
</dbReference>
<dbReference type="Pfam" id="PF23233">
    <property type="entry name" value="HAT_Syf1_CNRKL1_N"/>
    <property type="match status" value="1"/>
</dbReference>
<dbReference type="SMART" id="SM00386">
    <property type="entry name" value="HAT"/>
    <property type="match status" value="13"/>
</dbReference>
<name>A0A1E3P8R5_WICAA</name>
<dbReference type="GO" id="GO:0071006">
    <property type="term" value="C:U2-type catalytic step 1 spliceosome"/>
    <property type="evidence" value="ECO:0007669"/>
    <property type="project" value="EnsemblFungi"/>
</dbReference>
<dbReference type="OrthoDB" id="541719at2759"/>
<keyword evidence="3" id="KW-0507">mRNA processing</keyword>
<evidence type="ECO:0000256" key="9">
    <source>
        <dbReference type="ARBA" id="ARBA00039167"/>
    </source>
</evidence>
<dbReference type="GO" id="GO:0000785">
    <property type="term" value="C:chromatin"/>
    <property type="evidence" value="ECO:0007669"/>
    <property type="project" value="EnsemblFungi"/>
</dbReference>
<dbReference type="GO" id="GO:0071011">
    <property type="term" value="C:precatalytic spliceosome"/>
    <property type="evidence" value="ECO:0007669"/>
    <property type="project" value="TreeGrafter"/>
</dbReference>
<feature type="domain" description="Pre-mRNA-splicing factor Syf1-like N-terminal HAT-repeats" evidence="12">
    <location>
        <begin position="51"/>
        <end position="196"/>
    </location>
</feature>
<evidence type="ECO:0000313" key="14">
    <source>
        <dbReference type="Proteomes" id="UP000094112"/>
    </source>
</evidence>
<dbReference type="GO" id="GO:0003682">
    <property type="term" value="F:chromatin binding"/>
    <property type="evidence" value="ECO:0007669"/>
    <property type="project" value="EnsemblFungi"/>
</dbReference>
<keyword evidence="5" id="KW-0677">Repeat</keyword>
<dbReference type="AlphaFoldDB" id="A0A1E3P8R5"/>
<organism evidence="13 14">
    <name type="scientific">Wickerhamomyces anomalus (strain ATCC 58044 / CBS 1984 / NCYC 433 / NRRL Y-366-8)</name>
    <name type="common">Yeast</name>
    <name type="synonym">Hansenula anomala</name>
    <dbReference type="NCBI Taxonomy" id="683960"/>
    <lineage>
        <taxon>Eukaryota</taxon>
        <taxon>Fungi</taxon>
        <taxon>Dikarya</taxon>
        <taxon>Ascomycota</taxon>
        <taxon>Saccharomycotina</taxon>
        <taxon>Saccharomycetes</taxon>
        <taxon>Phaffomycetales</taxon>
        <taxon>Wickerhamomycetaceae</taxon>
        <taxon>Wickerhamomyces</taxon>
    </lineage>
</organism>
<comment type="subcellular location">
    <subcellularLocation>
        <location evidence="1">Nucleus</location>
    </subcellularLocation>
</comment>
<dbReference type="GO" id="GO:0000354">
    <property type="term" value="P:cis assembly of pre-catalytic spliceosome"/>
    <property type="evidence" value="ECO:0007669"/>
    <property type="project" value="EnsemblFungi"/>
</dbReference>
<gene>
    <name evidence="13" type="ORF">WICANDRAFT_59877</name>
</gene>
<dbReference type="STRING" id="683960.A0A1E3P8R5"/>
<dbReference type="InterPro" id="IPR055430">
    <property type="entry name" value="HAT_Syf1_CNRKL1_C"/>
</dbReference>
<comment type="function">
    <text evidence="8">Involved in pre-mRNA splicing and cell cycle progression. Required for the spliceosome assembly and initiation of the DNA replication.</text>
</comment>
<dbReference type="GeneID" id="30200138"/>
<evidence type="ECO:0000256" key="8">
    <source>
        <dbReference type="ARBA" id="ARBA00037040"/>
    </source>
</evidence>
<dbReference type="GO" id="GO:0003688">
    <property type="term" value="F:DNA replication origin binding"/>
    <property type="evidence" value="ECO:0007669"/>
    <property type="project" value="EnsemblFungi"/>
</dbReference>
<dbReference type="PANTHER" id="PTHR11246:SF3">
    <property type="entry name" value="CROOKED NECK-LIKE PROTEIN 1"/>
    <property type="match status" value="1"/>
</dbReference>
<dbReference type="InterPro" id="IPR003107">
    <property type="entry name" value="HAT"/>
</dbReference>
<evidence type="ECO:0000256" key="7">
    <source>
        <dbReference type="ARBA" id="ARBA00023242"/>
    </source>
</evidence>
<dbReference type="GO" id="GO:0006270">
    <property type="term" value="P:DNA replication initiation"/>
    <property type="evidence" value="ECO:0007669"/>
    <property type="project" value="EnsemblFungi"/>
</dbReference>
<keyword evidence="14" id="KW-1185">Reference proteome</keyword>
<accession>A0A1E3P8R5</accession>
<comment type="similarity">
    <text evidence="2">Belongs to the crooked-neck family.</text>
</comment>
<keyword evidence="6" id="KW-0508">mRNA splicing</keyword>